<name>A0A9W9GN56_9EURO</name>
<sequence length="129" mass="15266">MAWWDSSQPNWLKNLMPSYAHELEEVREELETQLEILTHHPGNQRKVSEKLLKTAASMTKIQTLGQDIAVYFPDHPFVARRHPKFFQVQFPRYCQFYANTFITLSRKLLDEPGSEEFVANQVKRMLEKL</sequence>
<dbReference type="OrthoDB" id="4276636at2759"/>
<dbReference type="Proteomes" id="UP001149079">
    <property type="component" value="Unassembled WGS sequence"/>
</dbReference>
<reference evidence="1" key="1">
    <citation type="submission" date="2022-11" db="EMBL/GenBank/DDBJ databases">
        <authorList>
            <person name="Petersen C."/>
        </authorList>
    </citation>
    <scope>NUCLEOTIDE SEQUENCE</scope>
    <source>
        <strain evidence="1">IBT 22155</strain>
    </source>
</reference>
<comment type="caution">
    <text evidence="1">The sequence shown here is derived from an EMBL/GenBank/DDBJ whole genome shotgun (WGS) entry which is preliminary data.</text>
</comment>
<keyword evidence="2" id="KW-1185">Reference proteome</keyword>
<evidence type="ECO:0000313" key="2">
    <source>
        <dbReference type="Proteomes" id="UP001149079"/>
    </source>
</evidence>
<accession>A0A9W9GN56</accession>
<dbReference type="GeneID" id="81408273"/>
<gene>
    <name evidence="1" type="ORF">N7515_008359</name>
</gene>
<reference evidence="1" key="2">
    <citation type="journal article" date="2023" name="IMA Fungus">
        <title>Comparative genomic study of the Penicillium genus elucidates a diverse pangenome and 15 lateral gene transfer events.</title>
        <authorList>
            <person name="Petersen C."/>
            <person name="Sorensen T."/>
            <person name="Nielsen M.R."/>
            <person name="Sondergaard T.E."/>
            <person name="Sorensen J.L."/>
            <person name="Fitzpatrick D.A."/>
            <person name="Frisvad J.C."/>
            <person name="Nielsen K.L."/>
        </authorList>
    </citation>
    <scope>NUCLEOTIDE SEQUENCE</scope>
    <source>
        <strain evidence="1">IBT 22155</strain>
    </source>
</reference>
<dbReference type="EMBL" id="JAPQKL010000006">
    <property type="protein sequence ID" value="KAJ5124534.1"/>
    <property type="molecule type" value="Genomic_DNA"/>
</dbReference>
<evidence type="ECO:0000313" key="1">
    <source>
        <dbReference type="EMBL" id="KAJ5124534.1"/>
    </source>
</evidence>
<proteinExistence type="predicted"/>
<dbReference type="AlphaFoldDB" id="A0A9W9GN56"/>
<dbReference type="RefSeq" id="XP_056518933.1">
    <property type="nucleotide sequence ID" value="XM_056669103.1"/>
</dbReference>
<organism evidence="1 2">
    <name type="scientific">Penicillium bovifimosum</name>
    <dbReference type="NCBI Taxonomy" id="126998"/>
    <lineage>
        <taxon>Eukaryota</taxon>
        <taxon>Fungi</taxon>
        <taxon>Dikarya</taxon>
        <taxon>Ascomycota</taxon>
        <taxon>Pezizomycotina</taxon>
        <taxon>Eurotiomycetes</taxon>
        <taxon>Eurotiomycetidae</taxon>
        <taxon>Eurotiales</taxon>
        <taxon>Aspergillaceae</taxon>
        <taxon>Penicillium</taxon>
    </lineage>
</organism>
<protein>
    <submittedName>
        <fullName evidence="1">Uncharacterized protein</fullName>
    </submittedName>
</protein>